<dbReference type="GO" id="GO:0032259">
    <property type="term" value="P:methylation"/>
    <property type="evidence" value="ECO:0007669"/>
    <property type="project" value="UniProtKB-KW"/>
</dbReference>
<gene>
    <name evidence="3" type="ORF">HMF7854_14500</name>
</gene>
<evidence type="ECO:0000313" key="4">
    <source>
        <dbReference type="Proteomes" id="UP000274661"/>
    </source>
</evidence>
<dbReference type="PANTHER" id="PTHR43861">
    <property type="entry name" value="TRANS-ACONITATE 2-METHYLTRANSFERASE-RELATED"/>
    <property type="match status" value="1"/>
</dbReference>
<keyword evidence="3" id="KW-0489">Methyltransferase</keyword>
<dbReference type="Proteomes" id="UP000274661">
    <property type="component" value="Unassembled WGS sequence"/>
</dbReference>
<evidence type="ECO:0000259" key="2">
    <source>
        <dbReference type="Pfam" id="PF13649"/>
    </source>
</evidence>
<feature type="domain" description="Methyltransferase" evidence="2">
    <location>
        <begin position="75"/>
        <end position="171"/>
    </location>
</feature>
<dbReference type="Pfam" id="PF13649">
    <property type="entry name" value="Methyltransf_25"/>
    <property type="match status" value="1"/>
</dbReference>
<proteinExistence type="predicted"/>
<dbReference type="InterPro" id="IPR041698">
    <property type="entry name" value="Methyltransf_25"/>
</dbReference>
<dbReference type="Gene3D" id="3.40.50.150">
    <property type="entry name" value="Vaccinia Virus protein VP39"/>
    <property type="match status" value="1"/>
</dbReference>
<evidence type="ECO:0000256" key="1">
    <source>
        <dbReference type="ARBA" id="ARBA00022679"/>
    </source>
</evidence>
<evidence type="ECO:0000313" key="3">
    <source>
        <dbReference type="EMBL" id="RST31914.1"/>
    </source>
</evidence>
<organism evidence="3 4">
    <name type="scientific">Sphingomonas ginkgonis</name>
    <dbReference type="NCBI Taxonomy" id="2315330"/>
    <lineage>
        <taxon>Bacteria</taxon>
        <taxon>Pseudomonadati</taxon>
        <taxon>Pseudomonadota</taxon>
        <taxon>Alphaproteobacteria</taxon>
        <taxon>Sphingomonadales</taxon>
        <taxon>Sphingomonadaceae</taxon>
        <taxon>Sphingomonas</taxon>
    </lineage>
</organism>
<dbReference type="RefSeq" id="WP_126719853.1">
    <property type="nucleotide sequence ID" value="NZ_RWJF01000001.1"/>
</dbReference>
<protein>
    <submittedName>
        <fullName evidence="3">Class I SAM-dependent methyltransferase</fullName>
    </submittedName>
</protein>
<dbReference type="AlphaFoldDB" id="A0A3R9YKI3"/>
<keyword evidence="1 3" id="KW-0808">Transferase</keyword>
<dbReference type="SUPFAM" id="SSF53335">
    <property type="entry name" value="S-adenosyl-L-methionine-dependent methyltransferases"/>
    <property type="match status" value="1"/>
</dbReference>
<name>A0A3R9YKI3_9SPHN</name>
<dbReference type="InterPro" id="IPR029063">
    <property type="entry name" value="SAM-dependent_MTases_sf"/>
</dbReference>
<keyword evidence="4" id="KW-1185">Reference proteome</keyword>
<dbReference type="CDD" id="cd02440">
    <property type="entry name" value="AdoMet_MTases"/>
    <property type="match status" value="1"/>
</dbReference>
<dbReference type="OrthoDB" id="9784101at2"/>
<reference evidence="3 4" key="1">
    <citation type="submission" date="2018-12" db="EMBL/GenBank/DDBJ databases">
        <title>Sphingomonas sp. HMF7854 Genome sequencing and assembly.</title>
        <authorList>
            <person name="Cha I."/>
            <person name="Kang H."/>
            <person name="Kim H."/>
            <person name="Kang J."/>
            <person name="Joh K."/>
        </authorList>
    </citation>
    <scope>NUCLEOTIDE SEQUENCE [LARGE SCALE GENOMIC DNA]</scope>
    <source>
        <strain evidence="3 4">HMF7854</strain>
    </source>
</reference>
<accession>A0A3R9YKI3</accession>
<dbReference type="EMBL" id="RWJF01000001">
    <property type="protein sequence ID" value="RST31914.1"/>
    <property type="molecule type" value="Genomic_DNA"/>
</dbReference>
<sequence>MSNSGLNERALATLALLAGLASCQARPTARQGFPAAERAVAPIVSDSFSTEDARDRAGEAEMVMQMAGVRPGMQVADIGAGEGYYTVRLAPVVGAKGRVLAEDIVPETRDALAERVQRENLDNVAVRLGLPDDPKLPPGSFDRIFMVHMYHEVESPYAFLWHMRDGLKRGGEAVVVDAERPTRRHGTPPDLLRCEFGAVGLSMTRFQRIEGTDSYFAAFAATAAKPVPEKIKPCREAPAA</sequence>
<dbReference type="GO" id="GO:0008168">
    <property type="term" value="F:methyltransferase activity"/>
    <property type="evidence" value="ECO:0007669"/>
    <property type="project" value="UniProtKB-KW"/>
</dbReference>
<comment type="caution">
    <text evidence="3">The sequence shown here is derived from an EMBL/GenBank/DDBJ whole genome shotgun (WGS) entry which is preliminary data.</text>
</comment>